<accession>A0A8F5VPK9</accession>
<dbReference type="EMBL" id="CP077107">
    <property type="protein sequence ID" value="QXO95377.1"/>
    <property type="molecule type" value="Genomic_DNA"/>
</dbReference>
<evidence type="ECO:0000313" key="2">
    <source>
        <dbReference type="Proteomes" id="UP000694228"/>
    </source>
</evidence>
<protein>
    <submittedName>
        <fullName evidence="1">Uncharacterized protein</fullName>
    </submittedName>
</protein>
<name>A0A8F5VPK9_METHU</name>
<sequence length="56" mass="6754">MKRPVTDDCRIKKCPYLVWHNFQNKNDPNVITRRRFCALGNQMPSYLKKCPLEEEK</sequence>
<evidence type="ECO:0000313" key="1">
    <source>
        <dbReference type="EMBL" id="QXO95377.1"/>
    </source>
</evidence>
<proteinExistence type="predicted"/>
<dbReference type="OrthoDB" id="383732at2157"/>
<gene>
    <name evidence="1" type="ORF">KSK55_02950</name>
</gene>
<dbReference type="Proteomes" id="UP000694228">
    <property type="component" value="Chromosome"/>
</dbReference>
<dbReference type="AlphaFoldDB" id="A0A8F5VPK9"/>
<reference evidence="1 2" key="1">
    <citation type="submission" date="2021-06" db="EMBL/GenBank/DDBJ databases">
        <title>Complete genome sequence of the secondary alcohol utilizing methanogen Methanospirillum hungatei strain GP1.</title>
        <authorList>
            <person name="Day L.A."/>
            <person name="Costa K.C."/>
        </authorList>
    </citation>
    <scope>NUCLEOTIDE SEQUENCE [LARGE SCALE GENOMIC DNA]</scope>
    <source>
        <strain evidence="1 2">GP1</strain>
    </source>
</reference>
<organism evidence="1 2">
    <name type="scientific">Methanospirillum hungatei</name>
    <dbReference type="NCBI Taxonomy" id="2203"/>
    <lineage>
        <taxon>Archaea</taxon>
        <taxon>Methanobacteriati</taxon>
        <taxon>Methanobacteriota</taxon>
        <taxon>Stenosarchaea group</taxon>
        <taxon>Methanomicrobia</taxon>
        <taxon>Methanomicrobiales</taxon>
        <taxon>Methanospirillaceae</taxon>
        <taxon>Methanospirillum</taxon>
    </lineage>
</organism>